<reference evidence="2" key="2">
    <citation type="submission" date="2022-06" db="UniProtKB">
        <authorList>
            <consortium name="EnsemblMetazoa"/>
        </authorList>
    </citation>
    <scope>IDENTIFICATION</scope>
    <source>
        <strain evidence="2">PS312</strain>
    </source>
</reference>
<feature type="compositionally biased region" description="Polar residues" evidence="1">
    <location>
        <begin position="89"/>
        <end position="100"/>
    </location>
</feature>
<organism evidence="2 3">
    <name type="scientific">Pristionchus pacificus</name>
    <name type="common">Parasitic nematode worm</name>
    <dbReference type="NCBI Taxonomy" id="54126"/>
    <lineage>
        <taxon>Eukaryota</taxon>
        <taxon>Metazoa</taxon>
        <taxon>Ecdysozoa</taxon>
        <taxon>Nematoda</taxon>
        <taxon>Chromadorea</taxon>
        <taxon>Rhabditida</taxon>
        <taxon>Rhabditina</taxon>
        <taxon>Diplogasteromorpha</taxon>
        <taxon>Diplogasteroidea</taxon>
        <taxon>Neodiplogasteridae</taxon>
        <taxon>Pristionchus</taxon>
    </lineage>
</organism>
<feature type="region of interest" description="Disordered" evidence="1">
    <location>
        <begin position="77"/>
        <end position="106"/>
    </location>
</feature>
<proteinExistence type="predicted"/>
<protein>
    <submittedName>
        <fullName evidence="2">Uncharacterized protein</fullName>
    </submittedName>
</protein>
<accession>A0A2A6C8W5</accession>
<sequence length="106" mass="10945">MPASGAAATAAAASGRGRGCCCCGRRGNRAGISDTKNLTSSNNVAILCLINEKSGRLVVSMFQHEFISENELRTSAARHSGYGQPPSVMISNMSTPNAQLESGGDL</sequence>
<reference evidence="3" key="1">
    <citation type="journal article" date="2008" name="Nat. Genet.">
        <title>The Pristionchus pacificus genome provides a unique perspective on nematode lifestyle and parasitism.</title>
        <authorList>
            <person name="Dieterich C."/>
            <person name="Clifton S.W."/>
            <person name="Schuster L.N."/>
            <person name="Chinwalla A."/>
            <person name="Delehaunty K."/>
            <person name="Dinkelacker I."/>
            <person name="Fulton L."/>
            <person name="Fulton R."/>
            <person name="Godfrey J."/>
            <person name="Minx P."/>
            <person name="Mitreva M."/>
            <person name="Roeseler W."/>
            <person name="Tian H."/>
            <person name="Witte H."/>
            <person name="Yang S.P."/>
            <person name="Wilson R.K."/>
            <person name="Sommer R.J."/>
        </authorList>
    </citation>
    <scope>NUCLEOTIDE SEQUENCE [LARGE SCALE GENOMIC DNA]</scope>
    <source>
        <strain evidence="3">PS312</strain>
    </source>
</reference>
<evidence type="ECO:0000313" key="3">
    <source>
        <dbReference type="Proteomes" id="UP000005239"/>
    </source>
</evidence>
<evidence type="ECO:0000313" key="2">
    <source>
        <dbReference type="EnsemblMetazoa" id="PPA43578.1"/>
    </source>
</evidence>
<dbReference type="EnsemblMetazoa" id="PPA43578.1">
    <property type="protein sequence ID" value="PPA43578.1"/>
    <property type="gene ID" value="WBGene00281947"/>
</dbReference>
<name>A0A2A6C8W5_PRIPA</name>
<gene>
    <name evidence="2" type="primary">WBGene00281947</name>
</gene>
<dbReference type="AlphaFoldDB" id="A0A2A6C8W5"/>
<evidence type="ECO:0000256" key="1">
    <source>
        <dbReference type="SAM" id="MobiDB-lite"/>
    </source>
</evidence>
<keyword evidence="3" id="KW-1185">Reference proteome</keyword>
<dbReference type="Proteomes" id="UP000005239">
    <property type="component" value="Unassembled WGS sequence"/>
</dbReference>
<accession>A0A8R1YZY6</accession>